<dbReference type="EMBL" id="HBHJ01011473">
    <property type="protein sequence ID" value="CAD9679272.1"/>
    <property type="molecule type" value="Transcribed_RNA"/>
</dbReference>
<name>A0A7S2WCU6_9STRA</name>
<sequence>MASFGQFAATSQFYLYGRRHCTQTGYLSARKKYEQPDILADPSLDLTGKVCMVTGANSGVGREVTQFLVTKGATVYMVCRSRDRAEAVRQEILAASEGRGGAELLVCDCSLEADIRRCWESFAAAQPRLDVLVCNAGVLLNDRTLTSEGVEVTFATHLLFGTFLLGSLAMPRLVESRGRLVIVSSGGMYNTKFPGMDIAGSLKGSYNGNLAYAYAKRGQVLLAEEWTKQFPEVKVVSCHPGWTATPAVDAAYGENRKYLEPMRTPWEGAEGISWLCVAPEDKIESGGFYLDRSPRAKHMSGAFFSEGSFTKNTREEVDAMMHGLQRWTSAQRPAAPTDEELASRNVAIRAPLEEATTPIETEKFMGRWFVVANIPTYFEQGMVDCIEDYVWNPKTKRIEVRFTMRNAKSGATTELLQRAKVTNTTTNTRWSIQPKFGVFLPLNLSYIIAYCSPDYSTTIIGVPNRDYLWIMSRKPSLPDQELDELIDMASRNGYDPTKIAKVAQGVFETLPEAPADEMGAEDAIPPQAPEADERAAAEEGS</sequence>
<evidence type="ECO:0000313" key="3">
    <source>
        <dbReference type="EMBL" id="CAD9679272.1"/>
    </source>
</evidence>
<feature type="compositionally biased region" description="Basic and acidic residues" evidence="1">
    <location>
        <begin position="531"/>
        <end position="541"/>
    </location>
</feature>
<gene>
    <name evidence="3" type="ORF">RMAR1173_LOCUS7474</name>
</gene>
<dbReference type="InterPro" id="IPR000566">
    <property type="entry name" value="Lipocln_cytosolic_FA-bd_dom"/>
</dbReference>
<dbReference type="CDD" id="cd19438">
    <property type="entry name" value="lipocalin_Blc-like"/>
    <property type="match status" value="1"/>
</dbReference>
<protein>
    <recommendedName>
        <fullName evidence="2">Lipocalin/cytosolic fatty-acid binding domain-containing protein</fullName>
    </recommendedName>
</protein>
<dbReference type="InterPro" id="IPR052992">
    <property type="entry name" value="SDR_member_12"/>
</dbReference>
<dbReference type="Pfam" id="PF00106">
    <property type="entry name" value="adh_short"/>
    <property type="match status" value="1"/>
</dbReference>
<dbReference type="PROSITE" id="PS00213">
    <property type="entry name" value="LIPOCALIN"/>
    <property type="match status" value="1"/>
</dbReference>
<dbReference type="InterPro" id="IPR036291">
    <property type="entry name" value="NAD(P)-bd_dom_sf"/>
</dbReference>
<dbReference type="SUPFAM" id="SSF51735">
    <property type="entry name" value="NAD(P)-binding Rossmann-fold domains"/>
    <property type="match status" value="1"/>
</dbReference>
<dbReference type="AlphaFoldDB" id="A0A7S2WCU6"/>
<dbReference type="Pfam" id="PF08212">
    <property type="entry name" value="Lipocalin_2"/>
    <property type="match status" value="1"/>
</dbReference>
<dbReference type="InterPro" id="IPR047202">
    <property type="entry name" value="Lipocalin_Blc-like_dom"/>
</dbReference>
<evidence type="ECO:0000259" key="2">
    <source>
        <dbReference type="Pfam" id="PF08212"/>
    </source>
</evidence>
<dbReference type="InterPro" id="IPR012674">
    <property type="entry name" value="Calycin"/>
</dbReference>
<dbReference type="SUPFAM" id="SSF50814">
    <property type="entry name" value="Lipocalins"/>
    <property type="match status" value="1"/>
</dbReference>
<dbReference type="Gene3D" id="3.40.50.720">
    <property type="entry name" value="NAD(P)-binding Rossmann-like Domain"/>
    <property type="match status" value="1"/>
</dbReference>
<evidence type="ECO:0000256" key="1">
    <source>
        <dbReference type="SAM" id="MobiDB-lite"/>
    </source>
</evidence>
<dbReference type="Gene3D" id="2.40.128.20">
    <property type="match status" value="1"/>
</dbReference>
<organism evidence="3">
    <name type="scientific">Rhizochromulina marina</name>
    <dbReference type="NCBI Taxonomy" id="1034831"/>
    <lineage>
        <taxon>Eukaryota</taxon>
        <taxon>Sar</taxon>
        <taxon>Stramenopiles</taxon>
        <taxon>Ochrophyta</taxon>
        <taxon>Dictyochophyceae</taxon>
        <taxon>Rhizochromulinales</taxon>
        <taxon>Rhizochromulina</taxon>
    </lineage>
</organism>
<dbReference type="PRINTS" id="PR00081">
    <property type="entry name" value="GDHRDH"/>
</dbReference>
<dbReference type="PANTHER" id="PTHR44656">
    <property type="entry name" value="DEHYDROGENASE/REDUCTASE SDR FAMILY MEMBER 12"/>
    <property type="match status" value="1"/>
</dbReference>
<feature type="domain" description="Lipocalin/cytosolic fatty-acid binding" evidence="2">
    <location>
        <begin position="360"/>
        <end position="504"/>
    </location>
</feature>
<reference evidence="3" key="1">
    <citation type="submission" date="2021-01" db="EMBL/GenBank/DDBJ databases">
        <authorList>
            <person name="Corre E."/>
            <person name="Pelletier E."/>
            <person name="Niang G."/>
            <person name="Scheremetjew M."/>
            <person name="Finn R."/>
            <person name="Kale V."/>
            <person name="Holt S."/>
            <person name="Cochrane G."/>
            <person name="Meng A."/>
            <person name="Brown T."/>
            <person name="Cohen L."/>
        </authorList>
    </citation>
    <scope>NUCLEOTIDE SEQUENCE</scope>
    <source>
        <strain evidence="3">CCMP1243</strain>
    </source>
</reference>
<feature type="region of interest" description="Disordered" evidence="1">
    <location>
        <begin position="511"/>
        <end position="541"/>
    </location>
</feature>
<dbReference type="InterPro" id="IPR002347">
    <property type="entry name" value="SDR_fam"/>
</dbReference>
<accession>A0A7S2WCU6</accession>
<dbReference type="InterPro" id="IPR022272">
    <property type="entry name" value="Lipocalin_CS"/>
</dbReference>
<proteinExistence type="predicted"/>
<dbReference type="PANTHER" id="PTHR44656:SF7">
    <property type="entry name" value="DEHYDROGENASE_REDUCTASE SDR FAMILY MEMBER 12"/>
    <property type="match status" value="1"/>
</dbReference>